<dbReference type="Gene3D" id="2.60.40.3140">
    <property type="match status" value="1"/>
</dbReference>
<feature type="signal peptide" evidence="1">
    <location>
        <begin position="1"/>
        <end position="20"/>
    </location>
</feature>
<dbReference type="Proteomes" id="UP001220610">
    <property type="component" value="Chromosome"/>
</dbReference>
<gene>
    <name evidence="3" type="ORF">P0Y53_19350</name>
</gene>
<reference evidence="3" key="1">
    <citation type="submission" date="2023-03" db="EMBL/GenBank/DDBJ databases">
        <title>Andean soil-derived lignocellulolytic bacterial consortium as a source of novel taxa and putative plastic-active enzymes.</title>
        <authorList>
            <person name="Diaz-Garcia L."/>
            <person name="Chuvochina M."/>
            <person name="Feuerriegel G."/>
            <person name="Bunk B."/>
            <person name="Sproer C."/>
            <person name="Streit W.R."/>
            <person name="Rodriguez L.M."/>
            <person name="Overmann J."/>
            <person name="Jimenez D.J."/>
        </authorList>
    </citation>
    <scope>NUCLEOTIDE SEQUENCE</scope>
    <source>
        <strain evidence="3">MAG 7</strain>
    </source>
</reference>
<dbReference type="AlphaFoldDB" id="A0AAJ5WS21"/>
<keyword evidence="1" id="KW-0732">Signal</keyword>
<evidence type="ECO:0000313" key="4">
    <source>
        <dbReference type="Proteomes" id="UP001220610"/>
    </source>
</evidence>
<evidence type="ECO:0000256" key="1">
    <source>
        <dbReference type="SAM" id="SignalP"/>
    </source>
</evidence>
<organism evidence="3 4">
    <name type="scientific">Candidatus Pseudobacter hemicellulosilyticus</name>
    <dbReference type="NCBI Taxonomy" id="3121375"/>
    <lineage>
        <taxon>Bacteria</taxon>
        <taxon>Pseudomonadati</taxon>
        <taxon>Bacteroidota</taxon>
        <taxon>Chitinophagia</taxon>
        <taxon>Chitinophagales</taxon>
        <taxon>Chitinophagaceae</taxon>
        <taxon>Pseudobacter</taxon>
    </lineage>
</organism>
<dbReference type="Gene3D" id="2.60.120.1130">
    <property type="match status" value="1"/>
</dbReference>
<feature type="chain" id="PRO_5042530638" description="DUF3857 domain-containing protein" evidence="1">
    <location>
        <begin position="21"/>
        <end position="761"/>
    </location>
</feature>
<dbReference type="EMBL" id="CP119311">
    <property type="protein sequence ID" value="WEK34648.1"/>
    <property type="molecule type" value="Genomic_DNA"/>
</dbReference>
<dbReference type="Pfam" id="PF12969">
    <property type="entry name" value="DUF3857"/>
    <property type="match status" value="1"/>
</dbReference>
<proteinExistence type="predicted"/>
<evidence type="ECO:0000259" key="2">
    <source>
        <dbReference type="Pfam" id="PF12969"/>
    </source>
</evidence>
<feature type="domain" description="DUF3857" evidence="2">
    <location>
        <begin position="116"/>
        <end position="284"/>
    </location>
</feature>
<name>A0AAJ5WS21_9BACT</name>
<dbReference type="InterPro" id="IPR024618">
    <property type="entry name" value="DUF3857"/>
</dbReference>
<sequence>MKKIALPLCLIALATGQVLSQARITQKELDGNNKNLKSAPLLLENDADFSTTSAAQWANESAVILSQKTSFDFDKKGVGVGKRIGRNIWGLVLAPVSLGTSIYLANANNETNILIEETERRRILLRDRFAIDQYSILYFRLNDAQDAFSARVIKKDGSKQAIKLDDAVRVEDLGAVPSIYKSYTDYPFTSRYRPVYYKMAVPDLEEGDILEYEFRNLNSQSYFHNPSYKEFTPIYYLCNRELPVARQVIQVAAQDDRYYIGYKSQKGAPEFATTMDNGTKVYRWVDENREKMNDTRYVSEFMELPSVKFQMIYARSSGREFVWYKDENDMKRQLSLTELGDKARIFWFNPEKLNKTGNYSAGLRSSMEATADEMFGLLKKKGVTGSSDEDFARKAYYYIRSQTLYNNWSDFAFARVFSNLLKKQRIDHEIVITAPNTRTDIANIAFTQEIAWLVKIKNRYYANPMEHLNPEDLPVSLVGNTAISFNYKNEKSTITNEVLPVTDTFFNAELVQVVASLDAANMVVDKTVEMKGLLKADLQDDVLALTPFMEGDYRNYDGASMWEGMDARTEEKATNNFSEQKKKWKEEKPEMMKPLVESEYGATVETYKNFRLQQDGRTYKKPNLKYSESFVLADMTSSAGNDLLVPLPSLIGRQASVRKEEERTRRTLPIDLGYPRTMSWRIEFTIPAGYTVKGLESLTNVVDNECGSFNSKATLNGDKVLLEVRKMYKGRRFDVAKWPQLLTMIDAAYNFSQAKLVLVKL</sequence>
<evidence type="ECO:0000313" key="3">
    <source>
        <dbReference type="EMBL" id="WEK34648.1"/>
    </source>
</evidence>
<protein>
    <recommendedName>
        <fullName evidence="2">DUF3857 domain-containing protein</fullName>
    </recommendedName>
</protein>
<accession>A0AAJ5WS21</accession>